<proteinExistence type="inferred from homology"/>
<keyword evidence="19" id="KW-1185">Reference proteome</keyword>
<dbReference type="Pfam" id="PF05577">
    <property type="entry name" value="Peptidase_S28"/>
    <property type="match status" value="1"/>
</dbReference>
<evidence type="ECO:0000256" key="17">
    <source>
        <dbReference type="ARBA" id="ARBA00076608"/>
    </source>
</evidence>
<dbReference type="EC" id="3.4.16.2" evidence="14"/>
<evidence type="ECO:0000256" key="9">
    <source>
        <dbReference type="ARBA" id="ARBA00023157"/>
    </source>
</evidence>
<dbReference type="GO" id="GO:0004185">
    <property type="term" value="F:serine-type carboxypeptidase activity"/>
    <property type="evidence" value="ECO:0007669"/>
    <property type="project" value="UniProtKB-EC"/>
</dbReference>
<dbReference type="OrthoDB" id="2130629at2759"/>
<gene>
    <name evidence="18" type="ORF">BpHYR1_036692</name>
</gene>
<keyword evidence="4 18" id="KW-0121">Carboxypeptidase</keyword>
<evidence type="ECO:0000256" key="2">
    <source>
        <dbReference type="ARBA" id="ARBA00011079"/>
    </source>
</evidence>
<evidence type="ECO:0000256" key="8">
    <source>
        <dbReference type="ARBA" id="ARBA00023145"/>
    </source>
</evidence>
<comment type="caution">
    <text evidence="18">The sequence shown here is derived from an EMBL/GenBank/DDBJ whole genome shotgun (WGS) entry which is preliminary data.</text>
</comment>
<dbReference type="GO" id="GO:0006508">
    <property type="term" value="P:proteolysis"/>
    <property type="evidence" value="ECO:0007669"/>
    <property type="project" value="UniProtKB-KW"/>
</dbReference>
<dbReference type="Proteomes" id="UP000276133">
    <property type="component" value="Unassembled WGS sequence"/>
</dbReference>
<evidence type="ECO:0000313" key="19">
    <source>
        <dbReference type="Proteomes" id="UP000276133"/>
    </source>
</evidence>
<dbReference type="InterPro" id="IPR042269">
    <property type="entry name" value="Ser_carbopepase_S28_SKS"/>
</dbReference>
<evidence type="ECO:0000256" key="14">
    <source>
        <dbReference type="ARBA" id="ARBA00066456"/>
    </source>
</evidence>
<evidence type="ECO:0000256" key="4">
    <source>
        <dbReference type="ARBA" id="ARBA00022645"/>
    </source>
</evidence>
<evidence type="ECO:0000256" key="10">
    <source>
        <dbReference type="ARBA" id="ARBA00023180"/>
    </source>
</evidence>
<dbReference type="AlphaFoldDB" id="A0A3M7QTK0"/>
<keyword evidence="6" id="KW-0732">Signal</keyword>
<comment type="catalytic activity">
    <reaction evidence="12">
        <text>Cleavage of a -Pro-|-Xaa bond to release a C-terminal amino acid.</text>
        <dbReference type="EC" id="3.4.16.2"/>
    </reaction>
</comment>
<evidence type="ECO:0000256" key="7">
    <source>
        <dbReference type="ARBA" id="ARBA00022801"/>
    </source>
</evidence>
<dbReference type="GO" id="GO:0003085">
    <property type="term" value="P:negative regulation of systemic arterial blood pressure"/>
    <property type="evidence" value="ECO:0007669"/>
    <property type="project" value="TreeGrafter"/>
</dbReference>
<keyword evidence="9" id="KW-1015">Disulfide bond</keyword>
<accession>A0A3M7QTK0</accession>
<dbReference type="Gene3D" id="1.20.120.980">
    <property type="entry name" value="Serine carboxypeptidase S28, SKS domain"/>
    <property type="match status" value="1"/>
</dbReference>
<dbReference type="PANTHER" id="PTHR11010">
    <property type="entry name" value="PROTEASE S28 PRO-X CARBOXYPEPTIDASE-RELATED"/>
    <property type="match status" value="1"/>
</dbReference>
<dbReference type="STRING" id="10195.A0A3M7QTK0"/>
<dbReference type="GO" id="GO:0005764">
    <property type="term" value="C:lysosome"/>
    <property type="evidence" value="ECO:0007669"/>
    <property type="project" value="UniProtKB-SubCell"/>
</dbReference>
<evidence type="ECO:0000256" key="6">
    <source>
        <dbReference type="ARBA" id="ARBA00022729"/>
    </source>
</evidence>
<evidence type="ECO:0000313" key="18">
    <source>
        <dbReference type="EMBL" id="RNA14652.1"/>
    </source>
</evidence>
<dbReference type="SUPFAM" id="SSF53474">
    <property type="entry name" value="alpha/beta-Hydrolases"/>
    <property type="match status" value="1"/>
</dbReference>
<keyword evidence="7" id="KW-0378">Hydrolase</keyword>
<evidence type="ECO:0000256" key="5">
    <source>
        <dbReference type="ARBA" id="ARBA00022670"/>
    </source>
</evidence>
<evidence type="ECO:0000256" key="12">
    <source>
        <dbReference type="ARBA" id="ARBA00052013"/>
    </source>
</evidence>
<comment type="similarity">
    <text evidence="2">Belongs to the peptidase S28 family.</text>
</comment>
<comment type="subcellular location">
    <subcellularLocation>
        <location evidence="1">Lysosome</location>
    </subcellularLocation>
</comment>
<dbReference type="PANTHER" id="PTHR11010:SF38">
    <property type="entry name" value="LYSOSOMAL PRO-X CARBOXYPEPTIDASE"/>
    <property type="match status" value="1"/>
</dbReference>
<dbReference type="GO" id="GO:0008239">
    <property type="term" value="F:dipeptidyl-peptidase activity"/>
    <property type="evidence" value="ECO:0007669"/>
    <property type="project" value="TreeGrafter"/>
</dbReference>
<dbReference type="EMBL" id="REGN01005141">
    <property type="protein sequence ID" value="RNA14652.1"/>
    <property type="molecule type" value="Genomic_DNA"/>
</dbReference>
<dbReference type="GO" id="GO:0043535">
    <property type="term" value="P:regulation of blood vessel endothelial cell migration"/>
    <property type="evidence" value="ECO:0007669"/>
    <property type="project" value="TreeGrafter"/>
</dbReference>
<organism evidence="18 19">
    <name type="scientific">Brachionus plicatilis</name>
    <name type="common">Marine rotifer</name>
    <name type="synonym">Brachionus muelleri</name>
    <dbReference type="NCBI Taxonomy" id="10195"/>
    <lineage>
        <taxon>Eukaryota</taxon>
        <taxon>Metazoa</taxon>
        <taxon>Spiralia</taxon>
        <taxon>Gnathifera</taxon>
        <taxon>Rotifera</taxon>
        <taxon>Eurotatoria</taxon>
        <taxon>Monogononta</taxon>
        <taxon>Pseudotrocha</taxon>
        <taxon>Ploima</taxon>
        <taxon>Brachionidae</taxon>
        <taxon>Brachionus</taxon>
    </lineage>
</organism>
<dbReference type="Gene3D" id="3.40.50.1820">
    <property type="entry name" value="alpha/beta hydrolase"/>
    <property type="match status" value="1"/>
</dbReference>
<keyword evidence="10" id="KW-0325">Glycoprotein</keyword>
<evidence type="ECO:0000256" key="16">
    <source>
        <dbReference type="ARBA" id="ARBA00076475"/>
    </source>
</evidence>
<protein>
    <recommendedName>
        <fullName evidence="15">Lysosomal Pro-X carboxypeptidase</fullName>
        <ecNumber evidence="14">3.4.16.2</ecNumber>
    </recommendedName>
    <alternativeName>
        <fullName evidence="17">Proline carboxypeptidase</fullName>
    </alternativeName>
    <alternativeName>
        <fullName evidence="16">Prolylcarboxypeptidase</fullName>
    </alternativeName>
</protein>
<keyword evidence="11" id="KW-0458">Lysosome</keyword>
<evidence type="ECO:0000256" key="13">
    <source>
        <dbReference type="ARBA" id="ARBA00059701"/>
    </source>
</evidence>
<dbReference type="InterPro" id="IPR029058">
    <property type="entry name" value="AB_hydrolase_fold"/>
</dbReference>
<evidence type="ECO:0000256" key="15">
    <source>
        <dbReference type="ARBA" id="ARBA00073691"/>
    </source>
</evidence>
<keyword evidence="8" id="KW-0865">Zymogen</keyword>
<sequence>MRWFKKNFYLNFSIIFLSILCLNEALLLRKSFKASKSPLKSKSKFSQNCRNSSFISQIIDHFNFNPSNDRKYKQRYIIFDKYAISNSPIFFYTGNEGDIQLFCENTGFIWEIAPKFDAVVVFAEHRYYGSSLPFGNESFVAPNIDFLTSEQALADYAYLVKHLKSTDQRLKNSPVVAFGGSYGGMLAAWFRMKYPNLINGAIAASAPIWQFSTNCEAFQSVVTFSFKKFDSECPDLIRFSWDIINQYGQSDKGLSELKEIFGLCKPLKSSKQLKDWIADIYGNTAMVNYPYETNFLAPLPAWPVRVMCSNITRYFNKSNPLSVLKSIYHGINVFLNYTGTSSCFDVESDTPSDIGMVAWTYQTCTEFVFPMCTNGIEDMFEKQDWDPLAYNRECYDQFKTMPREEWPLINYGGSSHDIKYHSNLIFSNGNLDPWSAGGVLNDVNEKLKAVIIENGAHHLGKESNEKDPDSVLIARLKEIEAINTWIQDHLKSLLID</sequence>
<evidence type="ECO:0000256" key="11">
    <source>
        <dbReference type="ARBA" id="ARBA00023228"/>
    </source>
</evidence>
<name>A0A3M7QTK0_BRAPC</name>
<comment type="subunit">
    <text evidence="3">Homodimer.</text>
</comment>
<evidence type="ECO:0000256" key="1">
    <source>
        <dbReference type="ARBA" id="ARBA00004371"/>
    </source>
</evidence>
<keyword evidence="5" id="KW-0645">Protease</keyword>
<dbReference type="FunFam" id="1.20.120.980:FF:000002">
    <property type="entry name" value="lysosomal Pro-X carboxypeptidase"/>
    <property type="match status" value="1"/>
</dbReference>
<dbReference type="InterPro" id="IPR008758">
    <property type="entry name" value="Peptidase_S28"/>
</dbReference>
<evidence type="ECO:0000256" key="3">
    <source>
        <dbReference type="ARBA" id="ARBA00011738"/>
    </source>
</evidence>
<reference evidence="18 19" key="1">
    <citation type="journal article" date="2018" name="Sci. Rep.">
        <title>Genomic signatures of local adaptation to the degree of environmental predictability in rotifers.</title>
        <authorList>
            <person name="Franch-Gras L."/>
            <person name="Hahn C."/>
            <person name="Garcia-Roger E.M."/>
            <person name="Carmona M.J."/>
            <person name="Serra M."/>
            <person name="Gomez A."/>
        </authorList>
    </citation>
    <scope>NUCLEOTIDE SEQUENCE [LARGE SCALE GENOMIC DNA]</scope>
    <source>
        <strain evidence="18">HYR1</strain>
    </source>
</reference>
<comment type="function">
    <text evidence="13">Cleaves C-terminal amino acids linked to proline in peptides such as angiotensin II, III and des-Arg9-bradykinin. This cleavage occurs at acidic pH, but enzymatic activity is retained with some substrates at neutral pH.</text>
</comment>